<keyword evidence="4" id="KW-0804">Transcription</keyword>
<dbReference type="GO" id="GO:0000160">
    <property type="term" value="P:phosphorelay signal transduction system"/>
    <property type="evidence" value="ECO:0007669"/>
    <property type="project" value="InterPro"/>
</dbReference>
<protein>
    <submittedName>
        <fullName evidence="8">DNA-binding response regulator</fullName>
    </submittedName>
</protein>
<feature type="domain" description="HTH luxR-type" evidence="6">
    <location>
        <begin position="155"/>
        <end position="220"/>
    </location>
</feature>
<sequence length="228" mass="24046">MQSSSEPATIRVVVIDDEALIRSGFEFILNADAGIDVVGTATGADAVAVVSRTSPDVVLLDIRMADIDGLQVLPQLRRLEHAPTIAMLTTFDADDYVLTALHAGAAGFILKDTDPDHLADAVRTLASGGVVLSPAANAALLRATDLGTSQTEDPQIARVDMLTARERDVVRLVARGLTNAEVGQQLHLSVGTVKDHISATLTKLRVGSRVEIALLAQRAGLLDESPDQ</sequence>
<dbReference type="SMART" id="SM00448">
    <property type="entry name" value="REC"/>
    <property type="match status" value="1"/>
</dbReference>
<dbReference type="SMART" id="SM00421">
    <property type="entry name" value="HTH_LUXR"/>
    <property type="match status" value="1"/>
</dbReference>
<evidence type="ECO:0000313" key="9">
    <source>
        <dbReference type="Proteomes" id="UP000267536"/>
    </source>
</evidence>
<feature type="domain" description="Response regulatory" evidence="7">
    <location>
        <begin position="11"/>
        <end position="126"/>
    </location>
</feature>
<dbReference type="Pfam" id="PF00196">
    <property type="entry name" value="GerE"/>
    <property type="match status" value="1"/>
</dbReference>
<dbReference type="InterPro" id="IPR058245">
    <property type="entry name" value="NreC/VraR/RcsB-like_REC"/>
</dbReference>
<evidence type="ECO:0000313" key="8">
    <source>
        <dbReference type="EMBL" id="RPA65968.1"/>
    </source>
</evidence>
<dbReference type="GO" id="GO:0003677">
    <property type="term" value="F:DNA binding"/>
    <property type="evidence" value="ECO:0007669"/>
    <property type="project" value="UniProtKB-KW"/>
</dbReference>
<dbReference type="PANTHER" id="PTHR43214:SF24">
    <property type="entry name" value="TRANSCRIPTIONAL REGULATORY PROTEIN NARL-RELATED"/>
    <property type="match status" value="1"/>
</dbReference>
<dbReference type="InterPro" id="IPR016032">
    <property type="entry name" value="Sig_transdc_resp-reg_C-effctor"/>
</dbReference>
<keyword evidence="3 8" id="KW-0238">DNA-binding</keyword>
<dbReference type="Gene3D" id="3.40.50.2300">
    <property type="match status" value="1"/>
</dbReference>
<feature type="modified residue" description="4-aspartylphosphate" evidence="5">
    <location>
        <position position="61"/>
    </location>
</feature>
<reference evidence="8 9" key="1">
    <citation type="submission" date="2018-11" db="EMBL/GenBank/DDBJ databases">
        <title>Draft genome sequence of Gordonia sp. RS15-1S isolated from rice stems.</title>
        <authorList>
            <person name="Muangham S."/>
        </authorList>
    </citation>
    <scope>NUCLEOTIDE SEQUENCE [LARGE SCALE GENOMIC DNA]</scope>
    <source>
        <strain evidence="8 9">RS15-1S</strain>
    </source>
</reference>
<dbReference type="SUPFAM" id="SSF46894">
    <property type="entry name" value="C-terminal effector domain of the bipartite response regulators"/>
    <property type="match status" value="1"/>
</dbReference>
<dbReference type="InterPro" id="IPR039420">
    <property type="entry name" value="WalR-like"/>
</dbReference>
<evidence type="ECO:0000256" key="4">
    <source>
        <dbReference type="ARBA" id="ARBA00023163"/>
    </source>
</evidence>
<evidence type="ECO:0000256" key="2">
    <source>
        <dbReference type="ARBA" id="ARBA00023015"/>
    </source>
</evidence>
<dbReference type="PROSITE" id="PS50110">
    <property type="entry name" value="RESPONSE_REGULATORY"/>
    <property type="match status" value="1"/>
</dbReference>
<dbReference type="AlphaFoldDB" id="A0A3N4GYR7"/>
<dbReference type="InterPro" id="IPR000792">
    <property type="entry name" value="Tscrpt_reg_LuxR_C"/>
</dbReference>
<dbReference type="GO" id="GO:0006355">
    <property type="term" value="P:regulation of DNA-templated transcription"/>
    <property type="evidence" value="ECO:0007669"/>
    <property type="project" value="InterPro"/>
</dbReference>
<dbReference type="PRINTS" id="PR00038">
    <property type="entry name" value="HTHLUXR"/>
</dbReference>
<name>A0A3N4GYR7_9ACTN</name>
<evidence type="ECO:0000256" key="3">
    <source>
        <dbReference type="ARBA" id="ARBA00023125"/>
    </source>
</evidence>
<evidence type="ECO:0000256" key="5">
    <source>
        <dbReference type="PROSITE-ProRule" id="PRU00169"/>
    </source>
</evidence>
<dbReference type="PROSITE" id="PS00622">
    <property type="entry name" value="HTH_LUXR_1"/>
    <property type="match status" value="1"/>
</dbReference>
<keyword evidence="9" id="KW-1185">Reference proteome</keyword>
<dbReference type="Proteomes" id="UP000267536">
    <property type="component" value="Unassembled WGS sequence"/>
</dbReference>
<dbReference type="EMBL" id="RKMH01000002">
    <property type="protein sequence ID" value="RPA65968.1"/>
    <property type="molecule type" value="Genomic_DNA"/>
</dbReference>
<dbReference type="Pfam" id="PF00072">
    <property type="entry name" value="Response_reg"/>
    <property type="match status" value="1"/>
</dbReference>
<gene>
    <name evidence="8" type="ORF">EF294_03785</name>
</gene>
<dbReference type="CDD" id="cd17535">
    <property type="entry name" value="REC_NarL-like"/>
    <property type="match status" value="1"/>
</dbReference>
<keyword evidence="1 5" id="KW-0597">Phosphoprotein</keyword>
<comment type="caution">
    <text evidence="8">The sequence shown here is derived from an EMBL/GenBank/DDBJ whole genome shotgun (WGS) entry which is preliminary data.</text>
</comment>
<keyword evidence="2" id="KW-0805">Transcription regulation</keyword>
<dbReference type="CDD" id="cd06170">
    <property type="entry name" value="LuxR_C_like"/>
    <property type="match status" value="1"/>
</dbReference>
<evidence type="ECO:0000259" key="6">
    <source>
        <dbReference type="PROSITE" id="PS50043"/>
    </source>
</evidence>
<dbReference type="PROSITE" id="PS50043">
    <property type="entry name" value="HTH_LUXR_2"/>
    <property type="match status" value="1"/>
</dbReference>
<accession>A0A3N4GYR7</accession>
<dbReference type="SUPFAM" id="SSF52172">
    <property type="entry name" value="CheY-like"/>
    <property type="match status" value="1"/>
</dbReference>
<dbReference type="InterPro" id="IPR001789">
    <property type="entry name" value="Sig_transdc_resp-reg_receiver"/>
</dbReference>
<evidence type="ECO:0000256" key="1">
    <source>
        <dbReference type="ARBA" id="ARBA00022553"/>
    </source>
</evidence>
<dbReference type="InterPro" id="IPR011006">
    <property type="entry name" value="CheY-like_superfamily"/>
</dbReference>
<evidence type="ECO:0000259" key="7">
    <source>
        <dbReference type="PROSITE" id="PS50110"/>
    </source>
</evidence>
<proteinExistence type="predicted"/>
<organism evidence="8 9">
    <name type="scientific">Gordonia oryzae</name>
    <dbReference type="NCBI Taxonomy" id="2487349"/>
    <lineage>
        <taxon>Bacteria</taxon>
        <taxon>Bacillati</taxon>
        <taxon>Actinomycetota</taxon>
        <taxon>Actinomycetes</taxon>
        <taxon>Mycobacteriales</taxon>
        <taxon>Gordoniaceae</taxon>
        <taxon>Gordonia</taxon>
    </lineage>
</organism>
<dbReference type="PANTHER" id="PTHR43214">
    <property type="entry name" value="TWO-COMPONENT RESPONSE REGULATOR"/>
    <property type="match status" value="1"/>
</dbReference>
<dbReference type="OrthoDB" id="9808843at2"/>